<organism evidence="1 2">
    <name type="scientific">Trichinella spiralis</name>
    <name type="common">Trichina worm</name>
    <dbReference type="NCBI Taxonomy" id="6334"/>
    <lineage>
        <taxon>Eukaryota</taxon>
        <taxon>Metazoa</taxon>
        <taxon>Ecdysozoa</taxon>
        <taxon>Nematoda</taxon>
        <taxon>Enoplea</taxon>
        <taxon>Dorylaimia</taxon>
        <taxon>Trichinellida</taxon>
        <taxon>Trichinellidae</taxon>
        <taxon>Trichinella</taxon>
    </lineage>
</organism>
<keyword evidence="2" id="KW-1185">Reference proteome</keyword>
<sequence length="141" mass="16217">MTGEFGIKPCEVDKIHRNMSWTTLYCLIEWDSKTVTASSDMHEEDRRLCSSANFRLILLYCTVYSELVWQLGLKWHDPLPPELWILMMMPNNRLDILDVQAFGNTSRSANGTAIYLHLESKDHRSFGNLAAAALIRNRVCP</sequence>
<dbReference type="EMBL" id="JBEUSY010000410">
    <property type="protein sequence ID" value="KAL1234442.1"/>
    <property type="molecule type" value="Genomic_DNA"/>
</dbReference>
<proteinExistence type="predicted"/>
<name>A0ABR3KCW8_TRISP</name>
<reference evidence="1 2" key="1">
    <citation type="submission" date="2024-07" db="EMBL/GenBank/DDBJ databases">
        <title>Enhanced genomic and transcriptomic resources for Trichinella pseudospiralis and T. spiralis underpin the discovery of pronounced molecular differences between stages and species.</title>
        <authorList>
            <person name="Pasi K.K."/>
            <person name="La Rosa G."/>
            <person name="Gomez-Morales M.A."/>
            <person name="Tosini F."/>
            <person name="Sumanam S."/>
            <person name="Young N.D."/>
            <person name="Chang B.C."/>
            <person name="Robin G.B."/>
        </authorList>
    </citation>
    <scope>NUCLEOTIDE SEQUENCE [LARGE SCALE GENOMIC DNA]</scope>
    <source>
        <strain evidence="1">ISS534</strain>
    </source>
</reference>
<dbReference type="Proteomes" id="UP001558632">
    <property type="component" value="Unassembled WGS sequence"/>
</dbReference>
<gene>
    <name evidence="1" type="ORF">TSPI_04947</name>
</gene>
<evidence type="ECO:0000313" key="1">
    <source>
        <dbReference type="EMBL" id="KAL1234442.1"/>
    </source>
</evidence>
<comment type="caution">
    <text evidence="1">The sequence shown here is derived from an EMBL/GenBank/DDBJ whole genome shotgun (WGS) entry which is preliminary data.</text>
</comment>
<accession>A0ABR3KCW8</accession>
<evidence type="ECO:0000313" key="2">
    <source>
        <dbReference type="Proteomes" id="UP001558632"/>
    </source>
</evidence>
<protein>
    <submittedName>
        <fullName evidence="1">5-pentadecatrienyl resorcinol O-methyltransferase</fullName>
    </submittedName>
</protein>